<accession>A0A6B9ZBC4</accession>
<gene>
    <name evidence="2" type="ORF">GWR21_08350</name>
</gene>
<reference evidence="2 3" key="1">
    <citation type="submission" date="2020-01" db="EMBL/GenBank/DDBJ databases">
        <title>Complete genome sequence of Chitinophaga sp. H33E-04 isolated from quinoa roots.</title>
        <authorList>
            <person name="Weon H.-Y."/>
            <person name="Lee S.A."/>
        </authorList>
    </citation>
    <scope>NUCLEOTIDE SEQUENCE [LARGE SCALE GENOMIC DNA]</scope>
    <source>
        <strain evidence="2 3">H33E-04</strain>
    </source>
</reference>
<evidence type="ECO:0000313" key="3">
    <source>
        <dbReference type="Proteomes" id="UP000476411"/>
    </source>
</evidence>
<keyword evidence="3" id="KW-1185">Reference proteome</keyword>
<organism evidence="2 3">
    <name type="scientific">Chitinophaga agri</name>
    <dbReference type="NCBI Taxonomy" id="2703787"/>
    <lineage>
        <taxon>Bacteria</taxon>
        <taxon>Pseudomonadati</taxon>
        <taxon>Bacteroidota</taxon>
        <taxon>Chitinophagia</taxon>
        <taxon>Chitinophagales</taxon>
        <taxon>Chitinophagaceae</taxon>
        <taxon>Chitinophaga</taxon>
    </lineage>
</organism>
<feature type="coiled-coil region" evidence="1">
    <location>
        <begin position="1"/>
        <end position="28"/>
    </location>
</feature>
<protein>
    <submittedName>
        <fullName evidence="2">Uncharacterized protein</fullName>
    </submittedName>
</protein>
<dbReference type="EMBL" id="CP048113">
    <property type="protein sequence ID" value="QHS59598.1"/>
    <property type="molecule type" value="Genomic_DNA"/>
</dbReference>
<name>A0A6B9ZBC4_9BACT</name>
<proteinExistence type="predicted"/>
<evidence type="ECO:0000256" key="1">
    <source>
        <dbReference type="SAM" id="Coils"/>
    </source>
</evidence>
<keyword evidence="1" id="KW-0175">Coiled coil</keyword>
<dbReference type="RefSeq" id="WP_162331293.1">
    <property type="nucleotide sequence ID" value="NZ_CP048113.1"/>
</dbReference>
<evidence type="ECO:0000313" key="2">
    <source>
        <dbReference type="EMBL" id="QHS59598.1"/>
    </source>
</evidence>
<dbReference type="AlphaFoldDB" id="A0A6B9ZBC4"/>
<sequence>MEELLHELTAFKKQLAALENRNIALKTQLAHILQYHFDRSLLDRLEYFHTTFLQQDTRFEALRGELALQQAWVSEPDINAINYDNIRTHQVHIRAKLKNMEADLQQLMTNFLDYIQEHFPAIPKSTL</sequence>
<dbReference type="KEGG" id="chih:GWR21_08350"/>
<dbReference type="Proteomes" id="UP000476411">
    <property type="component" value="Chromosome"/>
</dbReference>
<feature type="coiled-coil region" evidence="1">
    <location>
        <begin position="90"/>
        <end position="117"/>
    </location>
</feature>